<name>A0ABQ8US35_9EUKA</name>
<evidence type="ECO:0008006" key="3">
    <source>
        <dbReference type="Google" id="ProtNLM"/>
    </source>
</evidence>
<organism evidence="1 2">
    <name type="scientific">Paratrimastix pyriformis</name>
    <dbReference type="NCBI Taxonomy" id="342808"/>
    <lineage>
        <taxon>Eukaryota</taxon>
        <taxon>Metamonada</taxon>
        <taxon>Preaxostyla</taxon>
        <taxon>Paratrimastigidae</taxon>
        <taxon>Paratrimastix</taxon>
    </lineage>
</organism>
<evidence type="ECO:0000313" key="2">
    <source>
        <dbReference type="Proteomes" id="UP001141327"/>
    </source>
</evidence>
<dbReference type="Gene3D" id="2.60.120.920">
    <property type="match status" value="1"/>
</dbReference>
<proteinExistence type="predicted"/>
<keyword evidence="2" id="KW-1185">Reference proteome</keyword>
<sequence length="148" mass="15920">MSDDVITHGVVDVTVLMGGRTGGSCYSLGCIPGPKPPTQWETTFGFGSPRGILGWGLHDNAGRAGGDSGIFSRGKLVAPSTKGYRSGDRVRMRIDIDRGDIEFWVNDGECPCAELRGVPEIRDHGIFPAATIVNLGAVWSIFEQQRNE</sequence>
<dbReference type="InterPro" id="IPR013320">
    <property type="entry name" value="ConA-like_dom_sf"/>
</dbReference>
<dbReference type="Proteomes" id="UP001141327">
    <property type="component" value="Unassembled WGS sequence"/>
</dbReference>
<dbReference type="InterPro" id="IPR043136">
    <property type="entry name" value="B30.2/SPRY_sf"/>
</dbReference>
<dbReference type="SUPFAM" id="SSF49899">
    <property type="entry name" value="Concanavalin A-like lectins/glucanases"/>
    <property type="match status" value="1"/>
</dbReference>
<comment type="caution">
    <text evidence="1">The sequence shown here is derived from an EMBL/GenBank/DDBJ whole genome shotgun (WGS) entry which is preliminary data.</text>
</comment>
<gene>
    <name evidence="1" type="ORF">PAPYR_1652</name>
</gene>
<accession>A0ABQ8US35</accession>
<protein>
    <recommendedName>
        <fullName evidence="3">B30.2/SPRY domain-containing protein</fullName>
    </recommendedName>
</protein>
<dbReference type="EMBL" id="JAPMOS010000005">
    <property type="protein sequence ID" value="KAJ4461951.1"/>
    <property type="molecule type" value="Genomic_DNA"/>
</dbReference>
<evidence type="ECO:0000313" key="1">
    <source>
        <dbReference type="EMBL" id="KAJ4461951.1"/>
    </source>
</evidence>
<reference evidence="1" key="1">
    <citation type="journal article" date="2022" name="bioRxiv">
        <title>Genomics of Preaxostyla Flagellates Illuminates Evolutionary Transitions and the Path Towards Mitochondrial Loss.</title>
        <authorList>
            <person name="Novak L.V.F."/>
            <person name="Treitli S.C."/>
            <person name="Pyrih J."/>
            <person name="Halakuc P."/>
            <person name="Pipaliya S.V."/>
            <person name="Vacek V."/>
            <person name="Brzon O."/>
            <person name="Soukal P."/>
            <person name="Eme L."/>
            <person name="Dacks J.B."/>
            <person name="Karnkowska A."/>
            <person name="Elias M."/>
            <person name="Hampl V."/>
        </authorList>
    </citation>
    <scope>NUCLEOTIDE SEQUENCE</scope>
    <source>
        <strain evidence="1">RCP-MX</strain>
    </source>
</reference>